<dbReference type="GO" id="GO:0008650">
    <property type="term" value="F:rRNA (uridine-2'-O-)-methyltransferase activity"/>
    <property type="evidence" value="ECO:0007669"/>
    <property type="project" value="TreeGrafter"/>
</dbReference>
<dbReference type="Pfam" id="PF01728">
    <property type="entry name" value="FtsJ"/>
    <property type="match status" value="1"/>
</dbReference>
<name>A0AAV3PRG1_LITER</name>
<dbReference type="GO" id="GO:0016435">
    <property type="term" value="F:rRNA (guanine) methyltransferase activity"/>
    <property type="evidence" value="ECO:0007669"/>
    <property type="project" value="TreeGrafter"/>
</dbReference>
<sequence>MQVAVERVPVDSLVIGVDLDPIRPIRGAIGMQEDITHPKCKAAVRRIMGELGVRALDLVLHDGSPNVGGAWAKEATSSMPKYQCMLSILTSGLLSPRPSNIRTPIMEHQIQRPNPKLPHNPPNSRLAFRMSNILLHPYGSTYGSDRVEVDSDN</sequence>
<evidence type="ECO:0000256" key="4">
    <source>
        <dbReference type="ARBA" id="ARBA00022691"/>
    </source>
</evidence>
<proteinExistence type="predicted"/>
<dbReference type="GO" id="GO:0005730">
    <property type="term" value="C:nucleolus"/>
    <property type="evidence" value="ECO:0007669"/>
    <property type="project" value="TreeGrafter"/>
</dbReference>
<evidence type="ECO:0000259" key="5">
    <source>
        <dbReference type="Pfam" id="PF01728"/>
    </source>
</evidence>
<comment type="caution">
    <text evidence="6">The sequence shown here is derived from an EMBL/GenBank/DDBJ whole genome shotgun (WGS) entry which is preliminary data.</text>
</comment>
<evidence type="ECO:0000256" key="3">
    <source>
        <dbReference type="ARBA" id="ARBA00022679"/>
    </source>
</evidence>
<feature type="domain" description="Ribosomal RNA methyltransferase FtsJ" evidence="5">
    <location>
        <begin position="1"/>
        <end position="86"/>
    </location>
</feature>
<evidence type="ECO:0000313" key="7">
    <source>
        <dbReference type="Proteomes" id="UP001454036"/>
    </source>
</evidence>
<evidence type="ECO:0000256" key="2">
    <source>
        <dbReference type="ARBA" id="ARBA00022603"/>
    </source>
</evidence>
<reference evidence="6 7" key="1">
    <citation type="submission" date="2024-01" db="EMBL/GenBank/DDBJ databases">
        <title>The complete chloroplast genome sequence of Lithospermum erythrorhizon: insights into the phylogenetic relationship among Boraginaceae species and the maternal lineages of purple gromwells.</title>
        <authorList>
            <person name="Okada T."/>
            <person name="Watanabe K."/>
        </authorList>
    </citation>
    <scope>NUCLEOTIDE SEQUENCE [LARGE SCALE GENOMIC DNA]</scope>
</reference>
<keyword evidence="2 6" id="KW-0489">Methyltransferase</keyword>
<dbReference type="InterPro" id="IPR050082">
    <property type="entry name" value="RNA_methyltr_RlmE"/>
</dbReference>
<keyword evidence="7" id="KW-1185">Reference proteome</keyword>
<dbReference type="GO" id="GO:0000466">
    <property type="term" value="P:maturation of 5.8S rRNA from tricistronic rRNA transcript (SSU-rRNA, 5.8S rRNA, LSU-rRNA)"/>
    <property type="evidence" value="ECO:0007669"/>
    <property type="project" value="TreeGrafter"/>
</dbReference>
<accession>A0AAV3PRG1</accession>
<dbReference type="EMBL" id="BAABME010033877">
    <property type="protein sequence ID" value="GAA0154300.1"/>
    <property type="molecule type" value="Genomic_DNA"/>
</dbReference>
<gene>
    <name evidence="6" type="ORF">LIER_43270</name>
</gene>
<organism evidence="6 7">
    <name type="scientific">Lithospermum erythrorhizon</name>
    <name type="common">Purple gromwell</name>
    <name type="synonym">Lithospermum officinale var. erythrorhizon</name>
    <dbReference type="NCBI Taxonomy" id="34254"/>
    <lineage>
        <taxon>Eukaryota</taxon>
        <taxon>Viridiplantae</taxon>
        <taxon>Streptophyta</taxon>
        <taxon>Embryophyta</taxon>
        <taxon>Tracheophyta</taxon>
        <taxon>Spermatophyta</taxon>
        <taxon>Magnoliopsida</taxon>
        <taxon>eudicotyledons</taxon>
        <taxon>Gunneridae</taxon>
        <taxon>Pentapetalae</taxon>
        <taxon>asterids</taxon>
        <taxon>lamiids</taxon>
        <taxon>Boraginales</taxon>
        <taxon>Boraginaceae</taxon>
        <taxon>Boraginoideae</taxon>
        <taxon>Lithospermeae</taxon>
        <taxon>Lithospermum</taxon>
    </lineage>
</organism>
<dbReference type="InterPro" id="IPR002877">
    <property type="entry name" value="RNA_MeTrfase_FtsJ_dom"/>
</dbReference>
<evidence type="ECO:0000313" key="6">
    <source>
        <dbReference type="EMBL" id="GAA0154300.1"/>
    </source>
</evidence>
<protein>
    <submittedName>
        <fullName evidence="6">RNA methyltransferase</fullName>
    </submittedName>
</protein>
<dbReference type="InterPro" id="IPR029063">
    <property type="entry name" value="SAM-dependent_MTases_sf"/>
</dbReference>
<keyword evidence="1" id="KW-0698">rRNA processing</keyword>
<keyword evidence="3" id="KW-0808">Transferase</keyword>
<dbReference type="PANTHER" id="PTHR10920">
    <property type="entry name" value="RIBOSOMAL RNA METHYLTRANSFERASE"/>
    <property type="match status" value="1"/>
</dbReference>
<dbReference type="PANTHER" id="PTHR10920:SF13">
    <property type="entry name" value="PRE-RRNA 2'-O-RIBOSE RNA METHYLTRANSFERASE FTSJ3"/>
    <property type="match status" value="1"/>
</dbReference>
<dbReference type="AlphaFoldDB" id="A0AAV3PRG1"/>
<keyword evidence="4" id="KW-0949">S-adenosyl-L-methionine</keyword>
<dbReference type="GO" id="GO:0000463">
    <property type="term" value="P:maturation of LSU-rRNA from tricistronic rRNA transcript (SSU-rRNA, 5.8S rRNA, LSU-rRNA)"/>
    <property type="evidence" value="ECO:0007669"/>
    <property type="project" value="TreeGrafter"/>
</dbReference>
<dbReference type="GO" id="GO:0030687">
    <property type="term" value="C:preribosome, large subunit precursor"/>
    <property type="evidence" value="ECO:0007669"/>
    <property type="project" value="TreeGrafter"/>
</dbReference>
<dbReference type="Proteomes" id="UP001454036">
    <property type="component" value="Unassembled WGS sequence"/>
</dbReference>
<dbReference type="Gene3D" id="3.40.50.150">
    <property type="entry name" value="Vaccinia Virus protein VP39"/>
    <property type="match status" value="1"/>
</dbReference>
<evidence type="ECO:0000256" key="1">
    <source>
        <dbReference type="ARBA" id="ARBA00022552"/>
    </source>
</evidence>